<dbReference type="InterPro" id="IPR006385">
    <property type="entry name" value="HAD_hydro_SerB1"/>
</dbReference>
<dbReference type="Gene3D" id="1.20.1440.100">
    <property type="entry name" value="SG protein - dephosphorylation function"/>
    <property type="match status" value="1"/>
</dbReference>
<organism evidence="5 6">
    <name type="scientific">Corynebacterium vitaeruminis DSM 20294</name>
    <dbReference type="NCBI Taxonomy" id="1224164"/>
    <lineage>
        <taxon>Bacteria</taxon>
        <taxon>Bacillati</taxon>
        <taxon>Actinomycetota</taxon>
        <taxon>Actinomycetes</taxon>
        <taxon>Mycobacteriales</taxon>
        <taxon>Corynebacteriaceae</taxon>
        <taxon>Corynebacterium</taxon>
    </lineage>
</organism>
<dbReference type="Gene3D" id="3.40.50.1000">
    <property type="entry name" value="HAD superfamily/HAD-like"/>
    <property type="match status" value="1"/>
</dbReference>
<dbReference type="PANTHER" id="PTHR43344">
    <property type="entry name" value="PHOSPHOSERINE PHOSPHATASE"/>
    <property type="match status" value="1"/>
</dbReference>
<evidence type="ECO:0000256" key="3">
    <source>
        <dbReference type="ARBA" id="ARBA00022801"/>
    </source>
</evidence>
<dbReference type="RefSeq" id="WP_025251769.1">
    <property type="nucleotide sequence ID" value="NZ_CP004353.1"/>
</dbReference>
<evidence type="ECO:0000256" key="1">
    <source>
        <dbReference type="ARBA" id="ARBA00009184"/>
    </source>
</evidence>
<dbReference type="SUPFAM" id="SSF56784">
    <property type="entry name" value="HAD-like"/>
    <property type="match status" value="1"/>
</dbReference>
<dbReference type="InterPro" id="IPR023214">
    <property type="entry name" value="HAD_sf"/>
</dbReference>
<dbReference type="Proteomes" id="UP000019222">
    <property type="component" value="Chromosome"/>
</dbReference>
<dbReference type="HOGENOM" id="CLU_052657_1_0_11"/>
<dbReference type="AlphaFoldDB" id="W5XYC0"/>
<dbReference type="PATRIC" id="fig|1224164.3.peg.297"/>
<comment type="similarity">
    <text evidence="1">Belongs to the HAD-like hydrolase superfamily. SerB family.</text>
</comment>
<dbReference type="STRING" id="1224164.B843_01535"/>
<proteinExistence type="inferred from homology"/>
<evidence type="ECO:0000256" key="4">
    <source>
        <dbReference type="ARBA" id="ARBA00022842"/>
    </source>
</evidence>
<reference evidence="5 6" key="1">
    <citation type="submission" date="2013-02" db="EMBL/GenBank/DDBJ databases">
        <title>The complete genome sequence of Corynebacterium vitaeruminis DSM 20294.</title>
        <authorList>
            <person name="Ruckert C."/>
            <person name="Albersmeier A."/>
            <person name="Kalinowski J."/>
        </authorList>
    </citation>
    <scope>NUCLEOTIDE SEQUENCE [LARGE SCALE GENOMIC DNA]</scope>
    <source>
        <strain evidence="6">ATCC 10234</strain>
    </source>
</reference>
<dbReference type="EMBL" id="CP004353">
    <property type="protein sequence ID" value="AHI21699.1"/>
    <property type="molecule type" value="Genomic_DNA"/>
</dbReference>
<evidence type="ECO:0000313" key="6">
    <source>
        <dbReference type="Proteomes" id="UP000019222"/>
    </source>
</evidence>
<keyword evidence="3" id="KW-0378">Hydrolase</keyword>
<dbReference type="NCBIfam" id="TIGR01490">
    <property type="entry name" value="HAD-SF-IB-hyp1"/>
    <property type="match status" value="1"/>
</dbReference>
<keyword evidence="6" id="KW-1185">Reference proteome</keyword>
<dbReference type="CDD" id="cd02612">
    <property type="entry name" value="HAD_PGPPase"/>
    <property type="match status" value="1"/>
</dbReference>
<keyword evidence="2" id="KW-0479">Metal-binding</keyword>
<dbReference type="GO" id="GO:0046872">
    <property type="term" value="F:metal ion binding"/>
    <property type="evidence" value="ECO:0007669"/>
    <property type="project" value="UniProtKB-KW"/>
</dbReference>
<dbReference type="KEGG" id="cvt:B843_01535"/>
<sequence length="286" mass="30893">MVDSNEHGALARRPGTDVVLAPHRVAAFFDLDKTIIATSSAFAYGKEFLNSGLITPVEALQMSMAKATYMFAGHSDGQMDATRDQLTQMVTGWDVEQVKAIAEETMQQVVTPTIYSEARALIDQHIAAGHDVVIISASARELVEPIARELGVEHVVSTELAKEDGKFTGEITFYCKGAAKAQAIMDLTARRGYDLSRSYAYSDSAVDLPMLEAVGHPNAVNPDRALRKVATDKGWEIHSFRNPVPLFQLPTGKELGKTTGVVAALAAAAAGGIWLAKKYREDESPT</sequence>
<dbReference type="eggNOG" id="COG0560">
    <property type="taxonomic scope" value="Bacteria"/>
</dbReference>
<evidence type="ECO:0000313" key="5">
    <source>
        <dbReference type="EMBL" id="AHI21699.1"/>
    </source>
</evidence>
<name>W5XYC0_9CORY</name>
<protein>
    <submittedName>
        <fullName evidence="5">Phosphatase</fullName>
    </submittedName>
</protein>
<dbReference type="FunFam" id="3.40.50.1000:FF:000025">
    <property type="entry name" value="HAD hydrolase, family IB"/>
    <property type="match status" value="1"/>
</dbReference>
<dbReference type="PANTHER" id="PTHR43344:SF13">
    <property type="entry name" value="PHOSPHATASE RV3661-RELATED"/>
    <property type="match status" value="1"/>
</dbReference>
<accession>W5XYC0</accession>
<dbReference type="InterPro" id="IPR050582">
    <property type="entry name" value="HAD-like_SerB"/>
</dbReference>
<dbReference type="NCBIfam" id="TIGR01488">
    <property type="entry name" value="HAD-SF-IB"/>
    <property type="match status" value="1"/>
</dbReference>
<dbReference type="GO" id="GO:0016787">
    <property type="term" value="F:hydrolase activity"/>
    <property type="evidence" value="ECO:0007669"/>
    <property type="project" value="UniProtKB-KW"/>
</dbReference>
<keyword evidence="4" id="KW-0460">Magnesium</keyword>
<evidence type="ECO:0000256" key="2">
    <source>
        <dbReference type="ARBA" id="ARBA00022723"/>
    </source>
</evidence>
<dbReference type="Pfam" id="PF12710">
    <property type="entry name" value="HAD"/>
    <property type="match status" value="1"/>
</dbReference>
<dbReference type="InterPro" id="IPR036412">
    <property type="entry name" value="HAD-like_sf"/>
</dbReference>
<gene>
    <name evidence="5" type="ORF">B843_01535</name>
</gene>